<keyword evidence="4" id="KW-1185">Reference proteome</keyword>
<evidence type="ECO:0000313" key="2">
    <source>
        <dbReference type="EMBL" id="QDT25367.1"/>
    </source>
</evidence>
<name>A0A517Q152_9PLAN</name>
<organism evidence="2 4">
    <name type="scientific">Gimesia panareensis</name>
    <dbReference type="NCBI Taxonomy" id="2527978"/>
    <lineage>
        <taxon>Bacteria</taxon>
        <taxon>Pseudomonadati</taxon>
        <taxon>Planctomycetota</taxon>
        <taxon>Planctomycetia</taxon>
        <taxon>Planctomycetales</taxon>
        <taxon>Planctomycetaceae</taxon>
        <taxon>Gimesia</taxon>
    </lineage>
</organism>
<accession>A0A518A0T0</accession>
<dbReference type="OrthoDB" id="290821at2"/>
<evidence type="ECO:0000313" key="3">
    <source>
        <dbReference type="EMBL" id="QDV18573.1"/>
    </source>
</evidence>
<feature type="chain" id="PRO_5044617187" description="Type II secretion system protein D" evidence="1">
    <location>
        <begin position="27"/>
        <end position="291"/>
    </location>
</feature>
<dbReference type="Gene3D" id="3.55.50.30">
    <property type="match status" value="1"/>
</dbReference>
<dbReference type="Proteomes" id="UP000320839">
    <property type="component" value="Chromosome"/>
</dbReference>
<protein>
    <recommendedName>
        <fullName evidence="6">Type II secretion system protein D</fullName>
    </recommendedName>
</protein>
<evidence type="ECO:0000256" key="1">
    <source>
        <dbReference type="SAM" id="SignalP"/>
    </source>
</evidence>
<accession>A0A517Q152</accession>
<keyword evidence="1" id="KW-0732">Signal</keyword>
<proteinExistence type="predicted"/>
<sequence precursor="true">MLPQLKYRIFCILGLLACGLVITADAEEKQKAKSKPTVKTSAQKPLAAAGKLQPLFFPPLTPREQILANALQMPSNAEFNEVPLKNVIQFYSDLHKVPIIIQKTDIVLNLDLSIDLPITANFSELSLRDTLLQILEPLDLTFVVERDMIQILTREKASQLFKTRVYPVGDLCVLEEDYQALADAIQNANLGDWKQVRLSAPAAGTTRNQRPEVPQQGAGRGFFYVQSMLHLSPADRAETSGLSPMSYFQEPGGTISIVTQSKSLVISQTYHAHNGIVQLLEQLRQAKALNQ</sequence>
<dbReference type="AlphaFoldDB" id="A0A517Q152"/>
<reference evidence="2 4" key="1">
    <citation type="submission" date="2019-03" db="EMBL/GenBank/DDBJ databases">
        <title>Deep-cultivation of Planctomycetes and their phenomic and genomic characterization uncovers novel biology.</title>
        <authorList>
            <person name="Wiegand S."/>
            <person name="Jogler M."/>
            <person name="Boedeker C."/>
            <person name="Pinto D."/>
            <person name="Vollmers J."/>
            <person name="Rivas-Marin E."/>
            <person name="Kohn T."/>
            <person name="Peeters S.H."/>
            <person name="Heuer A."/>
            <person name="Rast P."/>
            <person name="Oberbeckmann S."/>
            <person name="Bunk B."/>
            <person name="Jeske O."/>
            <person name="Meyerdierks A."/>
            <person name="Storesund J.E."/>
            <person name="Kallscheuer N."/>
            <person name="Luecker S."/>
            <person name="Lage O.M."/>
            <person name="Pohl T."/>
            <person name="Merkel B.J."/>
            <person name="Hornburger P."/>
            <person name="Mueller R.-W."/>
            <person name="Bruemmer F."/>
            <person name="Labrenz M."/>
            <person name="Spormann A.M."/>
            <person name="Op den Camp H."/>
            <person name="Overmann J."/>
            <person name="Amann R."/>
            <person name="Jetten M.S.M."/>
            <person name="Mascher T."/>
            <person name="Medema M.H."/>
            <person name="Devos D.P."/>
            <person name="Kaster A.-K."/>
            <person name="Ovreas L."/>
            <person name="Rohde M."/>
            <person name="Galperin M.Y."/>
            <person name="Jogler C."/>
        </authorList>
    </citation>
    <scope>NUCLEOTIDE SEQUENCE [LARGE SCALE GENOMIC DNA]</scope>
    <source>
        <strain evidence="2 4">Enr10</strain>
        <strain evidence="3 5">Pan153</strain>
    </source>
</reference>
<dbReference type="Proteomes" id="UP000315647">
    <property type="component" value="Chromosome"/>
</dbReference>
<gene>
    <name evidence="2" type="ORF">Enr10x_06620</name>
    <name evidence="3" type="ORF">Pan153_32320</name>
</gene>
<dbReference type="EMBL" id="CP036317">
    <property type="protein sequence ID" value="QDV18573.1"/>
    <property type="molecule type" value="Genomic_DNA"/>
</dbReference>
<dbReference type="EMBL" id="CP037421">
    <property type="protein sequence ID" value="QDT25367.1"/>
    <property type="molecule type" value="Genomic_DNA"/>
</dbReference>
<accession>A0A518FQF4</accession>
<dbReference type="RefSeq" id="WP_145103949.1">
    <property type="nucleotide sequence ID" value="NZ_CP036277.1"/>
</dbReference>
<feature type="signal peptide" evidence="1">
    <location>
        <begin position="1"/>
        <end position="26"/>
    </location>
</feature>
<evidence type="ECO:0000313" key="5">
    <source>
        <dbReference type="Proteomes" id="UP000320839"/>
    </source>
</evidence>
<evidence type="ECO:0008006" key="6">
    <source>
        <dbReference type="Google" id="ProtNLM"/>
    </source>
</evidence>
<evidence type="ECO:0000313" key="4">
    <source>
        <dbReference type="Proteomes" id="UP000315647"/>
    </source>
</evidence>